<dbReference type="InterPro" id="IPR051120">
    <property type="entry name" value="ABC_AA/LPS_Transport"/>
</dbReference>
<feature type="transmembrane region" description="Helical" evidence="9">
    <location>
        <begin position="324"/>
        <end position="343"/>
    </location>
</feature>
<dbReference type="Pfam" id="PF00005">
    <property type="entry name" value="ABC_tran"/>
    <property type="match status" value="1"/>
</dbReference>
<dbReference type="InterPro" id="IPR003593">
    <property type="entry name" value="AAA+_ATPase"/>
</dbReference>
<dbReference type="GO" id="GO:0015658">
    <property type="term" value="F:branched-chain amino acid transmembrane transporter activity"/>
    <property type="evidence" value="ECO:0007669"/>
    <property type="project" value="InterPro"/>
</dbReference>
<evidence type="ECO:0000256" key="4">
    <source>
        <dbReference type="ARBA" id="ARBA00022692"/>
    </source>
</evidence>
<dbReference type="SUPFAM" id="SSF52540">
    <property type="entry name" value="P-loop containing nucleoside triphosphate hydrolases"/>
    <property type="match status" value="1"/>
</dbReference>
<dbReference type="InterPro" id="IPR027417">
    <property type="entry name" value="P-loop_NTPase"/>
</dbReference>
<name>A0A7K1FJ87_9ACTN</name>
<organism evidence="11 12">
    <name type="scientific">Nakamurella alba</name>
    <dbReference type="NCBI Taxonomy" id="2665158"/>
    <lineage>
        <taxon>Bacteria</taxon>
        <taxon>Bacillati</taxon>
        <taxon>Actinomycetota</taxon>
        <taxon>Actinomycetes</taxon>
        <taxon>Nakamurellales</taxon>
        <taxon>Nakamurellaceae</taxon>
        <taxon>Nakamurella</taxon>
    </lineage>
</organism>
<dbReference type="GO" id="GO:0005524">
    <property type="term" value="F:ATP binding"/>
    <property type="evidence" value="ECO:0007669"/>
    <property type="project" value="UniProtKB-KW"/>
</dbReference>
<dbReference type="Proteomes" id="UP000460221">
    <property type="component" value="Unassembled WGS sequence"/>
</dbReference>
<keyword evidence="4 9" id="KW-0812">Transmembrane</keyword>
<feature type="transmembrane region" description="Helical" evidence="9">
    <location>
        <begin position="130"/>
        <end position="150"/>
    </location>
</feature>
<keyword evidence="7 9" id="KW-1133">Transmembrane helix</keyword>
<evidence type="ECO:0000256" key="8">
    <source>
        <dbReference type="ARBA" id="ARBA00023136"/>
    </source>
</evidence>
<evidence type="ECO:0000256" key="1">
    <source>
        <dbReference type="ARBA" id="ARBA00004651"/>
    </source>
</evidence>
<feature type="transmembrane region" description="Helical" evidence="9">
    <location>
        <begin position="244"/>
        <end position="264"/>
    </location>
</feature>
<dbReference type="PROSITE" id="PS50893">
    <property type="entry name" value="ABC_TRANSPORTER_2"/>
    <property type="match status" value="1"/>
</dbReference>
<feature type="transmembrane region" description="Helical" evidence="9">
    <location>
        <begin position="102"/>
        <end position="123"/>
    </location>
</feature>
<evidence type="ECO:0000256" key="2">
    <source>
        <dbReference type="ARBA" id="ARBA00022448"/>
    </source>
</evidence>
<dbReference type="CDD" id="cd03219">
    <property type="entry name" value="ABC_Mj1267_LivG_branched"/>
    <property type="match status" value="1"/>
</dbReference>
<evidence type="ECO:0000256" key="9">
    <source>
        <dbReference type="SAM" id="Phobius"/>
    </source>
</evidence>
<keyword evidence="12" id="KW-1185">Reference proteome</keyword>
<dbReference type="PANTHER" id="PTHR45772">
    <property type="entry name" value="CONSERVED COMPONENT OF ABC TRANSPORTER FOR NATURAL AMINO ACIDS-RELATED"/>
    <property type="match status" value="1"/>
</dbReference>
<keyword evidence="6 11" id="KW-0067">ATP-binding</keyword>
<feature type="transmembrane region" description="Helical" evidence="9">
    <location>
        <begin position="54"/>
        <end position="71"/>
    </location>
</feature>
<evidence type="ECO:0000259" key="10">
    <source>
        <dbReference type="PROSITE" id="PS50893"/>
    </source>
</evidence>
<feature type="transmembrane region" description="Helical" evidence="9">
    <location>
        <begin position="78"/>
        <end position="96"/>
    </location>
</feature>
<dbReference type="EMBL" id="WLYK01000002">
    <property type="protein sequence ID" value="MTD14201.1"/>
    <property type="molecule type" value="Genomic_DNA"/>
</dbReference>
<gene>
    <name evidence="11" type="ORF">GIS00_09610</name>
</gene>
<keyword evidence="3" id="KW-1003">Cell membrane</keyword>
<reference evidence="11 12" key="1">
    <citation type="submission" date="2019-11" db="EMBL/GenBank/DDBJ databases">
        <authorList>
            <person name="Jiang L.-Q."/>
        </authorList>
    </citation>
    <scope>NUCLEOTIDE SEQUENCE [LARGE SCALE GENOMIC DNA]</scope>
    <source>
        <strain evidence="11 12">YIM 132087</strain>
    </source>
</reference>
<dbReference type="Gene3D" id="3.40.50.300">
    <property type="entry name" value="P-loop containing nucleotide triphosphate hydrolases"/>
    <property type="match status" value="1"/>
</dbReference>
<feature type="transmembrane region" description="Helical" evidence="9">
    <location>
        <begin position="188"/>
        <end position="207"/>
    </location>
</feature>
<keyword evidence="2" id="KW-0813">Transport</keyword>
<accession>A0A7K1FJ87</accession>
<dbReference type="PANTHER" id="PTHR45772:SF2">
    <property type="entry name" value="ABC TRANSPORTER ATP-BINDING PROTEIN"/>
    <property type="match status" value="1"/>
</dbReference>
<comment type="subcellular location">
    <subcellularLocation>
        <location evidence="1">Cell membrane</location>
        <topology evidence="1">Multi-pass membrane protein</topology>
    </subcellularLocation>
</comment>
<feature type="transmembrane region" description="Helical" evidence="9">
    <location>
        <begin position="270"/>
        <end position="303"/>
    </location>
</feature>
<evidence type="ECO:0000256" key="7">
    <source>
        <dbReference type="ARBA" id="ARBA00022989"/>
    </source>
</evidence>
<keyword evidence="8 9" id="KW-0472">Membrane</keyword>
<dbReference type="InterPro" id="IPR001851">
    <property type="entry name" value="ABC_transp_permease"/>
</dbReference>
<dbReference type="SMART" id="SM00382">
    <property type="entry name" value="AAA"/>
    <property type="match status" value="1"/>
</dbReference>
<dbReference type="CDD" id="cd06581">
    <property type="entry name" value="TM_PBP1_LivM_like"/>
    <property type="match status" value="1"/>
</dbReference>
<dbReference type="RefSeq" id="WP_154768206.1">
    <property type="nucleotide sequence ID" value="NZ_WLYK01000002.1"/>
</dbReference>
<dbReference type="GO" id="GO:0016887">
    <property type="term" value="F:ATP hydrolysis activity"/>
    <property type="evidence" value="ECO:0007669"/>
    <property type="project" value="InterPro"/>
</dbReference>
<protein>
    <submittedName>
        <fullName evidence="11">ATP-binding cassette domain-containing protein</fullName>
    </submittedName>
</protein>
<feature type="transmembrane region" description="Helical" evidence="9">
    <location>
        <begin position="21"/>
        <end position="42"/>
    </location>
</feature>
<dbReference type="GO" id="GO:0005886">
    <property type="term" value="C:plasma membrane"/>
    <property type="evidence" value="ECO:0007669"/>
    <property type="project" value="UniProtKB-SubCell"/>
</dbReference>
<feature type="domain" description="ABC transporter" evidence="10">
    <location>
        <begin position="385"/>
        <end position="632"/>
    </location>
</feature>
<keyword evidence="5" id="KW-0547">Nucleotide-binding</keyword>
<dbReference type="Pfam" id="PF02653">
    <property type="entry name" value="BPD_transp_2"/>
    <property type="match status" value="1"/>
</dbReference>
<dbReference type="AlphaFoldDB" id="A0A7K1FJ87"/>
<sequence>MNAAATAPARERRTGGHSGHSSTILLVAGLVAAVALFLPGLAGSAGSVDYMQKVGLGAAYLIAAVGLNLLWGCAGQLSLGQAGFFAIGGYGTAIGVQNGLPWFLAVVVAVLVAAVVGALLAIASLRLEGPFVAIVTLIFTLLVVTVLNQAPAFGRASGYPSTVAQGTSSVRPPELFGLHLDRPFLPGVTGWAVLAAAVLAVLAVVLYRNLAGSQFGRAMDSVRHGDLVAAHLGVDVFRTKVQTFMIAAGFGAVGGAVYLMVFGHLQPESFLLVLSIDLLVMVMVGGSRTVLGPVVGVLFLLFLESDSTTGWIVDLQNSWISDKWFIGSTGISGLVLILVVKFLPGGIVGTAQKWWRQTARHRPAPPVAGDTDHTIGARVLDPQVLVVENASITFGGLKAVSDVDLTVEAGTVHALVGPNGAGKTTLLNLVSGVYPVDTGTIRINGGQVQDARPDKVKALGVTRTFQVPHLFVDRTVLENVMAGVRAPGAAGLWRIAANSPRAVRDSAQARERAIWALGYLDMLADAERLAGDLSYGRQRMVEIARAIAGRPALLILDEPAAGLNHHEEAELVQVLQRLTADGLGVLLVEHHMDLVTRTAAVITCMDQGRVLFRGDPAAFLADEQVREAYLGAVTAGATPTEELR</sequence>
<evidence type="ECO:0000313" key="12">
    <source>
        <dbReference type="Proteomes" id="UP000460221"/>
    </source>
</evidence>
<evidence type="ECO:0000256" key="6">
    <source>
        <dbReference type="ARBA" id="ARBA00022840"/>
    </source>
</evidence>
<comment type="caution">
    <text evidence="11">The sequence shown here is derived from an EMBL/GenBank/DDBJ whole genome shotgun (WGS) entry which is preliminary data.</text>
</comment>
<evidence type="ECO:0000256" key="5">
    <source>
        <dbReference type="ARBA" id="ARBA00022741"/>
    </source>
</evidence>
<dbReference type="InterPro" id="IPR003439">
    <property type="entry name" value="ABC_transporter-like_ATP-bd"/>
</dbReference>
<dbReference type="InterPro" id="IPR043428">
    <property type="entry name" value="LivM-like"/>
</dbReference>
<evidence type="ECO:0000313" key="11">
    <source>
        <dbReference type="EMBL" id="MTD14201.1"/>
    </source>
</evidence>
<proteinExistence type="predicted"/>
<evidence type="ECO:0000256" key="3">
    <source>
        <dbReference type="ARBA" id="ARBA00022475"/>
    </source>
</evidence>